<protein>
    <submittedName>
        <fullName evidence="2">Uncharacterized protein</fullName>
    </submittedName>
</protein>
<organism evidence="2 3">
    <name type="scientific">Effrenium voratum</name>
    <dbReference type="NCBI Taxonomy" id="2562239"/>
    <lineage>
        <taxon>Eukaryota</taxon>
        <taxon>Sar</taxon>
        <taxon>Alveolata</taxon>
        <taxon>Dinophyceae</taxon>
        <taxon>Suessiales</taxon>
        <taxon>Symbiodiniaceae</taxon>
        <taxon>Effrenium</taxon>
    </lineage>
</organism>
<dbReference type="Proteomes" id="UP001178507">
    <property type="component" value="Unassembled WGS sequence"/>
</dbReference>
<evidence type="ECO:0000313" key="3">
    <source>
        <dbReference type="Proteomes" id="UP001178507"/>
    </source>
</evidence>
<feature type="compositionally biased region" description="Basic and acidic residues" evidence="1">
    <location>
        <begin position="72"/>
        <end position="85"/>
    </location>
</feature>
<accession>A0AA36IGD2</accession>
<evidence type="ECO:0000313" key="2">
    <source>
        <dbReference type="EMBL" id="CAJ1387156.1"/>
    </source>
</evidence>
<sequence>MVPEGKRGFGFACCATRVKPGSVEMPGPRDEDKRVIWDTANLSWWDFQRRRWRTLWLMRTVYFRYKNLQESAQRDCQKGQKERSSGWRSMR</sequence>
<evidence type="ECO:0000256" key="1">
    <source>
        <dbReference type="SAM" id="MobiDB-lite"/>
    </source>
</evidence>
<proteinExistence type="predicted"/>
<gene>
    <name evidence="2" type="ORF">EVOR1521_LOCUS13288</name>
</gene>
<name>A0AA36IGD2_9DINO</name>
<dbReference type="AlphaFoldDB" id="A0AA36IGD2"/>
<keyword evidence="3" id="KW-1185">Reference proteome</keyword>
<feature type="region of interest" description="Disordered" evidence="1">
    <location>
        <begin position="71"/>
        <end position="91"/>
    </location>
</feature>
<comment type="caution">
    <text evidence="2">The sequence shown here is derived from an EMBL/GenBank/DDBJ whole genome shotgun (WGS) entry which is preliminary data.</text>
</comment>
<reference evidence="2" key="1">
    <citation type="submission" date="2023-08" db="EMBL/GenBank/DDBJ databases">
        <authorList>
            <person name="Chen Y."/>
            <person name="Shah S."/>
            <person name="Dougan E. K."/>
            <person name="Thang M."/>
            <person name="Chan C."/>
        </authorList>
    </citation>
    <scope>NUCLEOTIDE SEQUENCE</scope>
</reference>
<dbReference type="EMBL" id="CAUJNA010001469">
    <property type="protein sequence ID" value="CAJ1387156.1"/>
    <property type="molecule type" value="Genomic_DNA"/>
</dbReference>